<dbReference type="EMBL" id="CM029037">
    <property type="protein sequence ID" value="KAG2657091.1"/>
    <property type="molecule type" value="Genomic_DNA"/>
</dbReference>
<keyword evidence="2" id="KW-0472">Membrane</keyword>
<feature type="compositionally biased region" description="Polar residues" evidence="1">
    <location>
        <begin position="1"/>
        <end position="11"/>
    </location>
</feature>
<dbReference type="Proteomes" id="UP000823388">
    <property type="component" value="Chromosome 1K"/>
</dbReference>
<dbReference type="AlphaFoldDB" id="A0A8T0X600"/>
<keyword evidence="2" id="KW-0812">Transmembrane</keyword>
<feature type="compositionally biased region" description="Low complexity" evidence="1">
    <location>
        <begin position="55"/>
        <end position="85"/>
    </location>
</feature>
<evidence type="ECO:0000313" key="3">
    <source>
        <dbReference type="EMBL" id="KAG2657091.1"/>
    </source>
</evidence>
<reference evidence="3" key="1">
    <citation type="submission" date="2020-05" db="EMBL/GenBank/DDBJ databases">
        <title>WGS assembly of Panicum virgatum.</title>
        <authorList>
            <person name="Lovell J.T."/>
            <person name="Jenkins J."/>
            <person name="Shu S."/>
            <person name="Juenger T.E."/>
            <person name="Schmutz J."/>
        </authorList>
    </citation>
    <scope>NUCLEOTIDE SEQUENCE</scope>
    <source>
        <strain evidence="3">AP13</strain>
    </source>
</reference>
<feature type="transmembrane region" description="Helical" evidence="2">
    <location>
        <begin position="211"/>
        <end position="230"/>
    </location>
</feature>
<feature type="compositionally biased region" description="Low complexity" evidence="1">
    <location>
        <begin position="134"/>
        <end position="150"/>
    </location>
</feature>
<name>A0A8T0X600_PANVG</name>
<feature type="region of interest" description="Disordered" evidence="1">
    <location>
        <begin position="1"/>
        <end position="150"/>
    </location>
</feature>
<accession>A0A8T0X600</accession>
<evidence type="ECO:0000256" key="2">
    <source>
        <dbReference type="SAM" id="Phobius"/>
    </source>
</evidence>
<evidence type="ECO:0000313" key="4">
    <source>
        <dbReference type="Proteomes" id="UP000823388"/>
    </source>
</evidence>
<feature type="transmembrane region" description="Helical" evidence="2">
    <location>
        <begin position="266"/>
        <end position="288"/>
    </location>
</feature>
<protein>
    <submittedName>
        <fullName evidence="3">Uncharacterized protein</fullName>
    </submittedName>
</protein>
<comment type="caution">
    <text evidence="3">The sequence shown here is derived from an EMBL/GenBank/DDBJ whole genome shotgun (WGS) entry which is preliminary data.</text>
</comment>
<gene>
    <name evidence="3" type="ORF">PVAP13_1KG194877</name>
</gene>
<evidence type="ECO:0000256" key="1">
    <source>
        <dbReference type="SAM" id="MobiDB-lite"/>
    </source>
</evidence>
<organism evidence="3 4">
    <name type="scientific">Panicum virgatum</name>
    <name type="common">Blackwell switchgrass</name>
    <dbReference type="NCBI Taxonomy" id="38727"/>
    <lineage>
        <taxon>Eukaryota</taxon>
        <taxon>Viridiplantae</taxon>
        <taxon>Streptophyta</taxon>
        <taxon>Embryophyta</taxon>
        <taxon>Tracheophyta</taxon>
        <taxon>Spermatophyta</taxon>
        <taxon>Magnoliopsida</taxon>
        <taxon>Liliopsida</taxon>
        <taxon>Poales</taxon>
        <taxon>Poaceae</taxon>
        <taxon>PACMAD clade</taxon>
        <taxon>Panicoideae</taxon>
        <taxon>Panicodae</taxon>
        <taxon>Paniceae</taxon>
        <taxon>Panicinae</taxon>
        <taxon>Panicum</taxon>
        <taxon>Panicum sect. Hiantes</taxon>
    </lineage>
</organism>
<feature type="compositionally biased region" description="Basic residues" evidence="1">
    <location>
        <begin position="123"/>
        <end position="133"/>
    </location>
</feature>
<proteinExistence type="predicted"/>
<feature type="compositionally biased region" description="Basic residues" evidence="1">
    <location>
        <begin position="29"/>
        <end position="54"/>
    </location>
</feature>
<sequence>MWCSPPSNRSPLKTPVPNPKISFHSLLTTRRRRQPRSARRARRRLRTRAGRRAARGAGAARADASLLSAAPPEPVRAASASTASAIRRRPRATLVTSRVPPTRQQPLRAPGSPRQALPPHPRQAPRRARRRSRALYSAASAPAPGAGAVRSALRAPGSRFGPRTPPSILKVFSGLLRSESELLCYCSFLPPRLQLPQWLVPKARVLTWPQAVASGLTWLMALVAKAALLAVGARQRQTTLRWFVKMLIGGINMAETTQIYNTLQSVLLVNACLLVGVNGIGALLLLSIPN</sequence>
<keyword evidence="2" id="KW-1133">Transmembrane helix</keyword>
<keyword evidence="4" id="KW-1185">Reference proteome</keyword>